<evidence type="ECO:0000313" key="1">
    <source>
        <dbReference type="EMBL" id="TNV78859.1"/>
    </source>
</evidence>
<comment type="caution">
    <text evidence="1">The sequence shown here is derived from an EMBL/GenBank/DDBJ whole genome shotgun (WGS) entry which is preliminary data.</text>
</comment>
<proteinExistence type="predicted"/>
<sequence length="120" mass="13592">MGRDLIPLSWEASQPFLLPQSSSLTQSPCLYLSSSALGASECRPPLMTQSFQRPRTTQHFKTLMEISWNPSQFTWMLLSTKVALKQSFSSGYCIKQRSLKALSKRQIGVRVQYSGFLIEI</sequence>
<dbReference type="AlphaFoldDB" id="A0A8J8T1M8"/>
<dbReference type="EMBL" id="RRYP01009736">
    <property type="protein sequence ID" value="TNV78859.1"/>
    <property type="molecule type" value="Genomic_DNA"/>
</dbReference>
<organism evidence="1 2">
    <name type="scientific">Halteria grandinella</name>
    <dbReference type="NCBI Taxonomy" id="5974"/>
    <lineage>
        <taxon>Eukaryota</taxon>
        <taxon>Sar</taxon>
        <taxon>Alveolata</taxon>
        <taxon>Ciliophora</taxon>
        <taxon>Intramacronucleata</taxon>
        <taxon>Spirotrichea</taxon>
        <taxon>Stichotrichia</taxon>
        <taxon>Sporadotrichida</taxon>
        <taxon>Halteriidae</taxon>
        <taxon>Halteria</taxon>
    </lineage>
</organism>
<name>A0A8J8T1M8_HALGN</name>
<reference evidence="1" key="1">
    <citation type="submission" date="2019-06" db="EMBL/GenBank/DDBJ databases">
        <authorList>
            <person name="Zheng W."/>
        </authorList>
    </citation>
    <scope>NUCLEOTIDE SEQUENCE</scope>
    <source>
        <strain evidence="1">QDHG01</strain>
    </source>
</reference>
<keyword evidence="2" id="KW-1185">Reference proteome</keyword>
<gene>
    <name evidence="1" type="ORF">FGO68_gene4613</name>
</gene>
<evidence type="ECO:0000313" key="2">
    <source>
        <dbReference type="Proteomes" id="UP000785679"/>
    </source>
</evidence>
<dbReference type="Proteomes" id="UP000785679">
    <property type="component" value="Unassembled WGS sequence"/>
</dbReference>
<protein>
    <submittedName>
        <fullName evidence="1">Uncharacterized protein</fullName>
    </submittedName>
</protein>
<accession>A0A8J8T1M8</accession>